<gene>
    <name evidence="1" type="ORF">ABID46_000257</name>
</gene>
<accession>A0ABV2LQ56</accession>
<dbReference type="RefSeq" id="WP_354506023.1">
    <property type="nucleotide sequence ID" value="NZ_JBEPMO010000001.1"/>
</dbReference>
<dbReference type="Proteomes" id="UP001549146">
    <property type="component" value="Unassembled WGS sequence"/>
</dbReference>
<evidence type="ECO:0000313" key="1">
    <source>
        <dbReference type="EMBL" id="MET3730705.1"/>
    </source>
</evidence>
<comment type="caution">
    <text evidence="1">The sequence shown here is derived from an EMBL/GenBank/DDBJ whole genome shotgun (WGS) entry which is preliminary data.</text>
</comment>
<name>A0ABV2LQ56_9FLAO</name>
<keyword evidence="2" id="KW-1185">Reference proteome</keyword>
<protein>
    <submittedName>
        <fullName evidence="1">Uncharacterized protein</fullName>
    </submittedName>
</protein>
<reference evidence="1 2" key="1">
    <citation type="submission" date="2024-06" db="EMBL/GenBank/DDBJ databases">
        <title>Genomic Encyclopedia of Type Strains, Phase IV (KMG-IV): sequencing the most valuable type-strain genomes for metagenomic binning, comparative biology and taxonomic classification.</title>
        <authorList>
            <person name="Goeker M."/>
        </authorList>
    </citation>
    <scope>NUCLEOTIDE SEQUENCE [LARGE SCALE GENOMIC DNA]</scope>
    <source>
        <strain evidence="1 2">DSM 29388</strain>
    </source>
</reference>
<organism evidence="1 2">
    <name type="scientific">Moheibacter stercoris</name>
    <dbReference type="NCBI Taxonomy" id="1628251"/>
    <lineage>
        <taxon>Bacteria</taxon>
        <taxon>Pseudomonadati</taxon>
        <taxon>Bacteroidota</taxon>
        <taxon>Flavobacteriia</taxon>
        <taxon>Flavobacteriales</taxon>
        <taxon>Weeksellaceae</taxon>
        <taxon>Moheibacter</taxon>
    </lineage>
</organism>
<evidence type="ECO:0000313" key="2">
    <source>
        <dbReference type="Proteomes" id="UP001549146"/>
    </source>
</evidence>
<proteinExistence type="predicted"/>
<dbReference type="EMBL" id="JBEPMO010000001">
    <property type="protein sequence ID" value="MET3730705.1"/>
    <property type="molecule type" value="Genomic_DNA"/>
</dbReference>
<sequence>MSTKKVLVFENKVKIQNLEKEVLTATDKLNEFTELVAKIINRDMTDDELQELNRSGKNFALNELKKDFPFPKAEDEFNLNAMGLIAEFRQLERFEKTHGKEWRQFEFKAKNGKFEPEKIQPIIEAERFYADTKEKQQILAFAQELVEVWDKAKRLNLDPIFRDFVGAFEPLIYSIKPTGEDIKIMIDERGISSVFRRMDLEKRKLTH</sequence>